<comment type="caution">
    <text evidence="5">The sequence shown here is derived from an EMBL/GenBank/DDBJ whole genome shotgun (WGS) entry which is preliminary data.</text>
</comment>
<dbReference type="InterPro" id="IPR050469">
    <property type="entry name" value="Diguanylate_Cyclase"/>
</dbReference>
<dbReference type="PROSITE" id="PS50887">
    <property type="entry name" value="GGDEF"/>
    <property type="match status" value="1"/>
</dbReference>
<dbReference type="InterPro" id="IPR029787">
    <property type="entry name" value="Nucleotide_cyclase"/>
</dbReference>
<dbReference type="AlphaFoldDB" id="A0A951PH22"/>
<dbReference type="SUPFAM" id="SSF52172">
    <property type="entry name" value="CheY-like"/>
    <property type="match status" value="1"/>
</dbReference>
<evidence type="ECO:0000259" key="4">
    <source>
        <dbReference type="PROSITE" id="PS50887"/>
    </source>
</evidence>
<dbReference type="SUPFAM" id="SSF55073">
    <property type="entry name" value="Nucleotide cyclase"/>
    <property type="match status" value="1"/>
</dbReference>
<feature type="domain" description="GGDEF" evidence="4">
    <location>
        <begin position="192"/>
        <end position="329"/>
    </location>
</feature>
<dbReference type="SMART" id="SM00448">
    <property type="entry name" value="REC"/>
    <property type="match status" value="1"/>
</dbReference>
<evidence type="ECO:0000313" key="5">
    <source>
        <dbReference type="EMBL" id="MBW4543034.1"/>
    </source>
</evidence>
<dbReference type="PANTHER" id="PTHR45138">
    <property type="entry name" value="REGULATORY COMPONENTS OF SENSORY TRANSDUCTION SYSTEM"/>
    <property type="match status" value="1"/>
</dbReference>
<dbReference type="InterPro" id="IPR011006">
    <property type="entry name" value="CheY-like_superfamily"/>
</dbReference>
<dbReference type="GO" id="GO:0005886">
    <property type="term" value="C:plasma membrane"/>
    <property type="evidence" value="ECO:0007669"/>
    <property type="project" value="TreeGrafter"/>
</dbReference>
<dbReference type="Gene3D" id="3.40.50.2300">
    <property type="match status" value="1"/>
</dbReference>
<dbReference type="GO" id="GO:0052621">
    <property type="term" value="F:diguanylate cyclase activity"/>
    <property type="evidence" value="ECO:0007669"/>
    <property type="project" value="UniProtKB-EC"/>
</dbReference>
<dbReference type="InterPro" id="IPR043128">
    <property type="entry name" value="Rev_trsase/Diguanyl_cyclase"/>
</dbReference>
<reference evidence="5" key="2">
    <citation type="journal article" date="2022" name="Microbiol. Resour. Announc.">
        <title>Metagenome Sequencing to Explore Phylogenomics of Terrestrial Cyanobacteria.</title>
        <authorList>
            <person name="Ward R.D."/>
            <person name="Stajich J.E."/>
            <person name="Johansen J.R."/>
            <person name="Huntemann M."/>
            <person name="Clum A."/>
            <person name="Foster B."/>
            <person name="Foster B."/>
            <person name="Roux S."/>
            <person name="Palaniappan K."/>
            <person name="Varghese N."/>
            <person name="Mukherjee S."/>
            <person name="Reddy T.B.K."/>
            <person name="Daum C."/>
            <person name="Copeland A."/>
            <person name="Chen I.A."/>
            <person name="Ivanova N.N."/>
            <person name="Kyrpides N.C."/>
            <person name="Shapiro N."/>
            <person name="Eloe-Fadrosh E.A."/>
            <person name="Pietrasiak N."/>
        </authorList>
    </citation>
    <scope>NUCLEOTIDE SEQUENCE</scope>
    <source>
        <strain evidence="5">CPER-KK1</strain>
    </source>
</reference>
<evidence type="ECO:0000313" key="6">
    <source>
        <dbReference type="Proteomes" id="UP000753908"/>
    </source>
</evidence>
<feature type="coiled-coil region" evidence="2">
    <location>
        <begin position="134"/>
        <end position="164"/>
    </location>
</feature>
<sequence length="357" mass="39715">MIDSDLQKNLPLILVVGNPKTLRVDLREAIDKEGYRIAEALTGEQGLNACQQLQPELVLLDTTMPDIDGFSCCAKLQALLGDHCPPILMIIDLGDQASVELAFEVGAADYVTRPIHWAVLRQRVPRLIQANWAMQELRQQVERENLLKEQLKRAEQKLESLTSVDTLTGIANRRCFDEYLHREWKRAARERKPLSLILSDIDFFKAYNNTYGTQAGDECLKQIARTIRQVVRRPADLVARYSGEEFAVLLPNTPARGGVQVAEAMRSQVKALAIANSGSQVSHLVTISLGVASAIPSSESSIDRLIDEAKEALDQAKIGLRDRVVFHMGNLSVNSTDLNPSTPLIWEGNVAEFYETS</sequence>
<evidence type="ECO:0000259" key="3">
    <source>
        <dbReference type="PROSITE" id="PS50110"/>
    </source>
</evidence>
<dbReference type="GO" id="GO:1902201">
    <property type="term" value="P:negative regulation of bacterial-type flagellum-dependent cell motility"/>
    <property type="evidence" value="ECO:0007669"/>
    <property type="project" value="TreeGrafter"/>
</dbReference>
<dbReference type="PANTHER" id="PTHR45138:SF9">
    <property type="entry name" value="DIGUANYLATE CYCLASE DGCM-RELATED"/>
    <property type="match status" value="1"/>
</dbReference>
<name>A0A951PH22_9CYAN</name>
<accession>A0A951PH22</accession>
<keyword evidence="1" id="KW-0597">Phosphoprotein</keyword>
<evidence type="ECO:0000256" key="2">
    <source>
        <dbReference type="SAM" id="Coils"/>
    </source>
</evidence>
<keyword evidence="2" id="KW-0175">Coiled coil</keyword>
<proteinExistence type="predicted"/>
<dbReference type="Gene3D" id="3.30.70.270">
    <property type="match status" value="1"/>
</dbReference>
<dbReference type="GO" id="GO:0000160">
    <property type="term" value="P:phosphorelay signal transduction system"/>
    <property type="evidence" value="ECO:0007669"/>
    <property type="project" value="InterPro"/>
</dbReference>
<keyword evidence="5" id="KW-0808">Transferase</keyword>
<dbReference type="Pfam" id="PF00072">
    <property type="entry name" value="Response_reg"/>
    <property type="match status" value="1"/>
</dbReference>
<evidence type="ECO:0000256" key="1">
    <source>
        <dbReference type="PROSITE-ProRule" id="PRU00169"/>
    </source>
</evidence>
<dbReference type="CDD" id="cd01949">
    <property type="entry name" value="GGDEF"/>
    <property type="match status" value="1"/>
</dbReference>
<keyword evidence="5" id="KW-0548">Nucleotidyltransferase</keyword>
<dbReference type="EC" id="2.7.7.65" evidence="5"/>
<dbReference type="SMART" id="SM00267">
    <property type="entry name" value="GGDEF"/>
    <property type="match status" value="1"/>
</dbReference>
<dbReference type="Pfam" id="PF00990">
    <property type="entry name" value="GGDEF"/>
    <property type="match status" value="1"/>
</dbReference>
<dbReference type="InterPro" id="IPR001789">
    <property type="entry name" value="Sig_transdc_resp-reg_receiver"/>
</dbReference>
<dbReference type="EMBL" id="JAHHIF010000001">
    <property type="protein sequence ID" value="MBW4543034.1"/>
    <property type="molecule type" value="Genomic_DNA"/>
</dbReference>
<dbReference type="FunFam" id="3.30.70.270:FF:000001">
    <property type="entry name" value="Diguanylate cyclase domain protein"/>
    <property type="match status" value="1"/>
</dbReference>
<gene>
    <name evidence="5" type="ORF">KME25_01080</name>
</gene>
<organism evidence="5 6">
    <name type="scientific">Symplocastrum torsivum CPER-KK1</name>
    <dbReference type="NCBI Taxonomy" id="450513"/>
    <lineage>
        <taxon>Bacteria</taxon>
        <taxon>Bacillati</taxon>
        <taxon>Cyanobacteriota</taxon>
        <taxon>Cyanophyceae</taxon>
        <taxon>Oscillatoriophycideae</taxon>
        <taxon>Oscillatoriales</taxon>
        <taxon>Microcoleaceae</taxon>
        <taxon>Symplocastrum</taxon>
    </lineage>
</organism>
<dbReference type="PROSITE" id="PS50110">
    <property type="entry name" value="RESPONSE_REGULATORY"/>
    <property type="match status" value="1"/>
</dbReference>
<feature type="modified residue" description="4-aspartylphosphate" evidence="1">
    <location>
        <position position="61"/>
    </location>
</feature>
<feature type="domain" description="Response regulatory" evidence="3">
    <location>
        <begin position="12"/>
        <end position="128"/>
    </location>
</feature>
<dbReference type="GO" id="GO:0043709">
    <property type="term" value="P:cell adhesion involved in single-species biofilm formation"/>
    <property type="evidence" value="ECO:0007669"/>
    <property type="project" value="TreeGrafter"/>
</dbReference>
<dbReference type="NCBIfam" id="TIGR00254">
    <property type="entry name" value="GGDEF"/>
    <property type="match status" value="1"/>
</dbReference>
<dbReference type="InterPro" id="IPR000160">
    <property type="entry name" value="GGDEF_dom"/>
</dbReference>
<protein>
    <submittedName>
        <fullName evidence="5">Diguanylate cyclase</fullName>
        <ecNumber evidence="5">2.7.7.65</ecNumber>
    </submittedName>
</protein>
<dbReference type="Proteomes" id="UP000753908">
    <property type="component" value="Unassembled WGS sequence"/>
</dbReference>
<reference evidence="5" key="1">
    <citation type="submission" date="2021-05" db="EMBL/GenBank/DDBJ databases">
        <authorList>
            <person name="Pietrasiak N."/>
            <person name="Ward R."/>
            <person name="Stajich J.E."/>
            <person name="Kurbessoian T."/>
        </authorList>
    </citation>
    <scope>NUCLEOTIDE SEQUENCE</scope>
    <source>
        <strain evidence="5">CPER-KK1</strain>
    </source>
</reference>